<gene>
    <name evidence="2" type="ORF">AVDCRST_MAG12-2947</name>
</gene>
<dbReference type="AlphaFoldDB" id="A0A6J4SUP2"/>
<dbReference type="EMBL" id="CADCVK010000413">
    <property type="protein sequence ID" value="CAA9505749.1"/>
    <property type="molecule type" value="Genomic_DNA"/>
</dbReference>
<proteinExistence type="predicted"/>
<organism evidence="2">
    <name type="scientific">uncultured Rubrobacteraceae bacterium</name>
    <dbReference type="NCBI Taxonomy" id="349277"/>
    <lineage>
        <taxon>Bacteria</taxon>
        <taxon>Bacillati</taxon>
        <taxon>Actinomycetota</taxon>
        <taxon>Rubrobacteria</taxon>
        <taxon>Rubrobacterales</taxon>
        <taxon>Rubrobacteraceae</taxon>
        <taxon>environmental samples</taxon>
    </lineage>
</organism>
<feature type="non-terminal residue" evidence="2">
    <location>
        <position position="1"/>
    </location>
</feature>
<reference evidence="2" key="1">
    <citation type="submission" date="2020-02" db="EMBL/GenBank/DDBJ databases">
        <authorList>
            <person name="Meier V. D."/>
        </authorList>
    </citation>
    <scope>NUCLEOTIDE SEQUENCE</scope>
    <source>
        <strain evidence="2">AVDCRST_MAG12</strain>
    </source>
</reference>
<accession>A0A6J4SUP2</accession>
<feature type="compositionally biased region" description="Basic and acidic residues" evidence="1">
    <location>
        <begin position="1"/>
        <end position="19"/>
    </location>
</feature>
<sequence>GALRGARGDVRDDGGDSARGRRRQGHPLPALPEQGPALPGPPRRADPRVPAVDDGARRGDRRGPSEEAGPLSRRARAVHGGEPRPPLWRRGAALGGDPPGALPLPRLRLAPVDRPRSAARGRARGGDRRGLRSRVPGHRAPGAAGGRPLLPPAPGGRPPARAHQRRPEVARAGQTRARRV</sequence>
<evidence type="ECO:0000256" key="1">
    <source>
        <dbReference type="SAM" id="MobiDB-lite"/>
    </source>
</evidence>
<feature type="non-terminal residue" evidence="2">
    <location>
        <position position="180"/>
    </location>
</feature>
<feature type="compositionally biased region" description="Basic and acidic residues" evidence="1">
    <location>
        <begin position="54"/>
        <end position="65"/>
    </location>
</feature>
<protein>
    <submittedName>
        <fullName evidence="2">Transcriptional regulator, AcrR family</fullName>
    </submittedName>
</protein>
<evidence type="ECO:0000313" key="2">
    <source>
        <dbReference type="EMBL" id="CAA9505749.1"/>
    </source>
</evidence>
<feature type="region of interest" description="Disordered" evidence="1">
    <location>
        <begin position="1"/>
        <end position="180"/>
    </location>
</feature>
<name>A0A6J4SUP2_9ACTN</name>
<feature type="compositionally biased region" description="Low complexity" evidence="1">
    <location>
        <begin position="138"/>
        <end position="148"/>
    </location>
</feature>